<dbReference type="NCBIfam" id="TIGR01453">
    <property type="entry name" value="grpIintron_endo"/>
    <property type="match status" value="1"/>
</dbReference>
<geneLocation type="mitochondrion" evidence="3"/>
<proteinExistence type="predicted"/>
<dbReference type="SUPFAM" id="SSF82771">
    <property type="entry name" value="GIY-YIG endonuclease"/>
    <property type="match status" value="1"/>
</dbReference>
<dbReference type="GO" id="GO:0003677">
    <property type="term" value="F:DNA binding"/>
    <property type="evidence" value="ECO:0007669"/>
    <property type="project" value="InterPro"/>
</dbReference>
<dbReference type="InterPro" id="IPR000305">
    <property type="entry name" value="GIY-YIG_endonuc"/>
</dbReference>
<name>A0A7S7YKK1_9PEZI</name>
<accession>A0A7S7YKK1</accession>
<dbReference type="EMBL" id="MT982436">
    <property type="protein sequence ID" value="QPB69280.1"/>
    <property type="molecule type" value="Genomic_DNA"/>
</dbReference>
<dbReference type="PROSITE" id="PS50164">
    <property type="entry name" value="GIY_YIG"/>
    <property type="match status" value="1"/>
</dbReference>
<gene>
    <name evidence="3" type="primary">orf269</name>
</gene>
<dbReference type="GO" id="GO:0004519">
    <property type="term" value="F:endonuclease activity"/>
    <property type="evidence" value="ECO:0007669"/>
    <property type="project" value="UniProtKB-KW"/>
</dbReference>
<keyword evidence="3" id="KW-0255">Endonuclease</keyword>
<sequence length="261" mass="30301">MGKRLYSGSSNRGSPFNPEEFVIFFSDFKEEKRYIYRELRKKSGVYMFINNINKEIYIGSSLNLTRRMASYYYYTNSDKSSSMVIIRAMKKYGLENFSLGILEFCKQDSSVCLNLEQKWLDHYKPNYNVLTVAGSSFGFKHSAETIANLKKMLSKENHPKFGYTTSSETKKAISEGIRNFYLTNSNPRKGLKGKLSAQYGIGGNFVFCYNKTNEELIFPSINAAKQHFKVRWTCIKKNIDSEQWIHLQGEDWIIQSVPRQN</sequence>
<dbReference type="CDD" id="cd10445">
    <property type="entry name" value="GIY-YIG_bI1_like"/>
    <property type="match status" value="1"/>
</dbReference>
<evidence type="ECO:0000259" key="2">
    <source>
        <dbReference type="PROSITE" id="PS50164"/>
    </source>
</evidence>
<keyword evidence="3" id="KW-0540">Nuclease</keyword>
<keyword evidence="3" id="KW-0378">Hydrolase</keyword>
<protein>
    <submittedName>
        <fullName evidence="3">GIY-YIG endonuclease</fullName>
    </submittedName>
</protein>
<dbReference type="SMART" id="SM00465">
    <property type="entry name" value="GIYc"/>
    <property type="match status" value="1"/>
</dbReference>
<dbReference type="InterPro" id="IPR006350">
    <property type="entry name" value="Intron_endoG1"/>
</dbReference>
<dbReference type="Pfam" id="PF07460">
    <property type="entry name" value="NUMOD3"/>
    <property type="match status" value="1"/>
</dbReference>
<dbReference type="Pfam" id="PF01541">
    <property type="entry name" value="GIY-YIG"/>
    <property type="match status" value="1"/>
</dbReference>
<dbReference type="SUPFAM" id="SSF64496">
    <property type="entry name" value="DNA-binding domain of intron-encoded endonucleases"/>
    <property type="match status" value="1"/>
</dbReference>
<keyword evidence="3" id="KW-0496">Mitochondrion</keyword>
<dbReference type="GeneID" id="63649019"/>
<reference evidence="3" key="1">
    <citation type="submission" date="2020-09" db="EMBL/GenBank/DDBJ databases">
        <title>The complete mitogenome of Diaporthe nobilis.</title>
        <authorList>
            <person name="Eo J.-K."/>
            <person name="Park E."/>
        </authorList>
    </citation>
    <scope>NUCLEOTIDE SEQUENCE</scope>
</reference>
<dbReference type="RefSeq" id="YP_010042125.1">
    <property type="nucleotide sequence ID" value="NC_054216.1"/>
</dbReference>
<dbReference type="InterPro" id="IPR003611">
    <property type="entry name" value="NUMOD3"/>
</dbReference>
<dbReference type="Gene3D" id="3.40.1440.10">
    <property type="entry name" value="GIY-YIG endonuclease"/>
    <property type="match status" value="1"/>
</dbReference>
<dbReference type="InterPro" id="IPR035901">
    <property type="entry name" value="GIY-YIG_endonuc_sf"/>
</dbReference>
<evidence type="ECO:0000313" key="3">
    <source>
        <dbReference type="EMBL" id="QPB69280.1"/>
    </source>
</evidence>
<dbReference type="AlphaFoldDB" id="A0A7S7YKK1"/>
<feature type="domain" description="GIY-YIG" evidence="2">
    <location>
        <begin position="41"/>
        <end position="129"/>
    </location>
</feature>
<comment type="similarity">
    <text evidence="1">To endonucleases of group I introns of fungi and phage.</text>
</comment>
<evidence type="ECO:0000256" key="1">
    <source>
        <dbReference type="ARBA" id="ARBA00010045"/>
    </source>
</evidence>
<organism evidence="3">
    <name type="scientific">Diaporthe nobilis</name>
    <dbReference type="NCBI Taxonomy" id="1303587"/>
    <lineage>
        <taxon>Eukaryota</taxon>
        <taxon>Fungi</taxon>
        <taxon>Dikarya</taxon>
        <taxon>Ascomycota</taxon>
        <taxon>Pezizomycotina</taxon>
        <taxon>Sordariomycetes</taxon>
        <taxon>Sordariomycetidae</taxon>
        <taxon>Diaporthales</taxon>
        <taxon>Diaporthaceae</taxon>
        <taxon>Diaporthe</taxon>
        <taxon>Diaporthe eres species complex</taxon>
    </lineage>
</organism>